<comment type="caution">
    <text evidence="12">The sequence shown here is derived from an EMBL/GenBank/DDBJ whole genome shotgun (WGS) entry which is preliminary data.</text>
</comment>
<dbReference type="SMART" id="SM00220">
    <property type="entry name" value="S_TKc"/>
    <property type="match status" value="1"/>
</dbReference>
<dbReference type="GO" id="GO:0004674">
    <property type="term" value="F:protein serine/threonine kinase activity"/>
    <property type="evidence" value="ECO:0007669"/>
    <property type="project" value="UniProtKB-KW"/>
</dbReference>
<name>A0A9W6ZEL6_9STRA</name>
<evidence type="ECO:0000256" key="2">
    <source>
        <dbReference type="ARBA" id="ARBA00022527"/>
    </source>
</evidence>
<keyword evidence="10" id="KW-1133">Transmembrane helix</keyword>
<sequence>MSSDPTPACPTSHTFSQPLFILLTTFLLILILSTIYFLLQITQKLLKIRSDPRNKLVTKEQSKQKNTFDRGVGSERTDVEFGSRELVELKERAFNQVPARRLSISFSFRKQADEKEYEWEIHWKEIHLEEKVGEGSFGEVFRGSWLGTTVAVKTMRNASSNALKMDKFLGEIALTSTLHHPNIVLFYGACVEVPNVCLVMEYLAINLYDLLHTRAKSQIHFFVLHRFACDVARGMKYLHRRAKVIQRDLKSRNIMVDNNFNAKICDFGLSRYMKLDQTMTFCGTPYWTAPEIIRQEAYTEKADVYSYGIVLWELITAQEPYSGMESMEVAYAAAERGLRPTIPTVCPEGYAELMQRCWSDDPADRPDFTEVLEILFVMKKSFENLMTPAMMATHRRKSIQDLGVQYQ</sequence>
<proteinExistence type="predicted"/>
<dbReference type="Gene3D" id="1.10.510.10">
    <property type="entry name" value="Transferase(Phosphotransferase) domain 1"/>
    <property type="match status" value="1"/>
</dbReference>
<evidence type="ECO:0000256" key="7">
    <source>
        <dbReference type="ARBA" id="ARBA00047899"/>
    </source>
</evidence>
<protein>
    <recommendedName>
        <fullName evidence="1">non-specific serine/threonine protein kinase</fullName>
        <ecNumber evidence="1">2.7.11.1</ecNumber>
    </recommendedName>
</protein>
<dbReference type="PANTHER" id="PTHR44329:SF298">
    <property type="entry name" value="MIXED LINEAGE KINASE DOMAIN-LIKE PROTEIN"/>
    <property type="match status" value="1"/>
</dbReference>
<keyword evidence="5" id="KW-0418">Kinase</keyword>
<accession>A0A9W6ZEL6</accession>
<dbReference type="GO" id="GO:0005524">
    <property type="term" value="F:ATP binding"/>
    <property type="evidence" value="ECO:0007669"/>
    <property type="project" value="UniProtKB-UniRule"/>
</dbReference>
<dbReference type="PRINTS" id="PR00109">
    <property type="entry name" value="TYRKINASE"/>
</dbReference>
<dbReference type="PROSITE" id="PS50011">
    <property type="entry name" value="PROTEIN_KINASE_DOM"/>
    <property type="match status" value="1"/>
</dbReference>
<keyword evidence="10" id="KW-0472">Membrane</keyword>
<evidence type="ECO:0000256" key="9">
    <source>
        <dbReference type="PROSITE-ProRule" id="PRU10141"/>
    </source>
</evidence>
<feature type="binding site" evidence="9">
    <location>
        <position position="153"/>
    </location>
    <ligand>
        <name>ATP</name>
        <dbReference type="ChEBI" id="CHEBI:30616"/>
    </ligand>
</feature>
<evidence type="ECO:0000313" key="13">
    <source>
        <dbReference type="Proteomes" id="UP001162640"/>
    </source>
</evidence>
<gene>
    <name evidence="12" type="ORF">TL16_g00416</name>
</gene>
<dbReference type="EMBL" id="BLQM01000007">
    <property type="protein sequence ID" value="GMH48990.1"/>
    <property type="molecule type" value="Genomic_DNA"/>
</dbReference>
<dbReference type="Pfam" id="PF07714">
    <property type="entry name" value="PK_Tyr_Ser-Thr"/>
    <property type="match status" value="1"/>
</dbReference>
<keyword evidence="3" id="KW-0808">Transferase</keyword>
<dbReference type="EC" id="2.7.11.1" evidence="1"/>
<keyword evidence="6 9" id="KW-0067">ATP-binding</keyword>
<evidence type="ECO:0000256" key="8">
    <source>
        <dbReference type="ARBA" id="ARBA00048679"/>
    </source>
</evidence>
<evidence type="ECO:0000259" key="11">
    <source>
        <dbReference type="PROSITE" id="PS50011"/>
    </source>
</evidence>
<comment type="catalytic activity">
    <reaction evidence="7">
        <text>L-threonyl-[protein] + ATP = O-phospho-L-threonyl-[protein] + ADP + H(+)</text>
        <dbReference type="Rhea" id="RHEA:46608"/>
        <dbReference type="Rhea" id="RHEA-COMP:11060"/>
        <dbReference type="Rhea" id="RHEA-COMP:11605"/>
        <dbReference type="ChEBI" id="CHEBI:15378"/>
        <dbReference type="ChEBI" id="CHEBI:30013"/>
        <dbReference type="ChEBI" id="CHEBI:30616"/>
        <dbReference type="ChEBI" id="CHEBI:61977"/>
        <dbReference type="ChEBI" id="CHEBI:456216"/>
        <dbReference type="EC" id="2.7.11.1"/>
    </reaction>
</comment>
<dbReference type="AlphaFoldDB" id="A0A9W6ZEL6"/>
<evidence type="ECO:0000256" key="4">
    <source>
        <dbReference type="ARBA" id="ARBA00022741"/>
    </source>
</evidence>
<dbReference type="Gene3D" id="3.30.200.20">
    <property type="entry name" value="Phosphorylase Kinase, domain 1"/>
    <property type="match status" value="1"/>
</dbReference>
<evidence type="ECO:0000256" key="5">
    <source>
        <dbReference type="ARBA" id="ARBA00022777"/>
    </source>
</evidence>
<dbReference type="PROSITE" id="PS00107">
    <property type="entry name" value="PROTEIN_KINASE_ATP"/>
    <property type="match status" value="1"/>
</dbReference>
<dbReference type="InterPro" id="IPR001245">
    <property type="entry name" value="Ser-Thr/Tyr_kinase_cat_dom"/>
</dbReference>
<evidence type="ECO:0000256" key="10">
    <source>
        <dbReference type="SAM" id="Phobius"/>
    </source>
</evidence>
<dbReference type="InterPro" id="IPR011009">
    <property type="entry name" value="Kinase-like_dom_sf"/>
</dbReference>
<organism evidence="12 13">
    <name type="scientific">Triparma laevis f. inornata</name>
    <dbReference type="NCBI Taxonomy" id="1714386"/>
    <lineage>
        <taxon>Eukaryota</taxon>
        <taxon>Sar</taxon>
        <taxon>Stramenopiles</taxon>
        <taxon>Ochrophyta</taxon>
        <taxon>Bolidophyceae</taxon>
        <taxon>Parmales</taxon>
        <taxon>Triparmaceae</taxon>
        <taxon>Triparma</taxon>
    </lineage>
</organism>
<dbReference type="Proteomes" id="UP001162640">
    <property type="component" value="Unassembled WGS sequence"/>
</dbReference>
<dbReference type="SUPFAM" id="SSF56112">
    <property type="entry name" value="Protein kinase-like (PK-like)"/>
    <property type="match status" value="1"/>
</dbReference>
<feature type="domain" description="Protein kinase" evidence="11">
    <location>
        <begin position="126"/>
        <end position="377"/>
    </location>
</feature>
<evidence type="ECO:0000256" key="1">
    <source>
        <dbReference type="ARBA" id="ARBA00012513"/>
    </source>
</evidence>
<keyword evidence="10" id="KW-0812">Transmembrane</keyword>
<reference evidence="13" key="1">
    <citation type="journal article" date="2023" name="Commun. Biol.">
        <title>Genome analysis of Parmales, the sister group of diatoms, reveals the evolutionary specialization of diatoms from phago-mixotrophs to photoautotrophs.</title>
        <authorList>
            <person name="Ban H."/>
            <person name="Sato S."/>
            <person name="Yoshikawa S."/>
            <person name="Yamada K."/>
            <person name="Nakamura Y."/>
            <person name="Ichinomiya M."/>
            <person name="Sato N."/>
            <person name="Blanc-Mathieu R."/>
            <person name="Endo H."/>
            <person name="Kuwata A."/>
            <person name="Ogata H."/>
        </authorList>
    </citation>
    <scope>NUCLEOTIDE SEQUENCE [LARGE SCALE GENOMIC DNA]</scope>
</reference>
<keyword evidence="2" id="KW-0723">Serine/threonine-protein kinase</keyword>
<evidence type="ECO:0000256" key="6">
    <source>
        <dbReference type="ARBA" id="ARBA00022840"/>
    </source>
</evidence>
<dbReference type="PANTHER" id="PTHR44329">
    <property type="entry name" value="SERINE/THREONINE-PROTEIN KINASE TNNI3K-RELATED"/>
    <property type="match status" value="1"/>
</dbReference>
<dbReference type="CDD" id="cd13999">
    <property type="entry name" value="STKc_MAP3K-like"/>
    <property type="match status" value="1"/>
</dbReference>
<evidence type="ECO:0000256" key="3">
    <source>
        <dbReference type="ARBA" id="ARBA00022679"/>
    </source>
</evidence>
<dbReference type="FunFam" id="3.30.200.20:FF:000060">
    <property type="entry name" value="Serine/threonine-protein kinase isoform 1"/>
    <property type="match status" value="1"/>
</dbReference>
<comment type="catalytic activity">
    <reaction evidence="8">
        <text>L-seryl-[protein] + ATP = O-phospho-L-seryl-[protein] + ADP + H(+)</text>
        <dbReference type="Rhea" id="RHEA:17989"/>
        <dbReference type="Rhea" id="RHEA-COMP:9863"/>
        <dbReference type="Rhea" id="RHEA-COMP:11604"/>
        <dbReference type="ChEBI" id="CHEBI:15378"/>
        <dbReference type="ChEBI" id="CHEBI:29999"/>
        <dbReference type="ChEBI" id="CHEBI:30616"/>
        <dbReference type="ChEBI" id="CHEBI:83421"/>
        <dbReference type="ChEBI" id="CHEBI:456216"/>
        <dbReference type="EC" id="2.7.11.1"/>
    </reaction>
</comment>
<dbReference type="InterPro" id="IPR051681">
    <property type="entry name" value="Ser/Thr_Kinases-Pseudokinases"/>
</dbReference>
<dbReference type="InterPro" id="IPR017441">
    <property type="entry name" value="Protein_kinase_ATP_BS"/>
</dbReference>
<evidence type="ECO:0000313" key="12">
    <source>
        <dbReference type="EMBL" id="GMH48990.1"/>
    </source>
</evidence>
<feature type="transmembrane region" description="Helical" evidence="10">
    <location>
        <begin position="20"/>
        <end position="39"/>
    </location>
</feature>
<keyword evidence="4 9" id="KW-0547">Nucleotide-binding</keyword>
<dbReference type="InterPro" id="IPR000719">
    <property type="entry name" value="Prot_kinase_dom"/>
</dbReference>